<organism evidence="2 3">
    <name type="scientific">Panicum miliaceum</name>
    <name type="common">Proso millet</name>
    <name type="synonym">Broomcorn millet</name>
    <dbReference type="NCBI Taxonomy" id="4540"/>
    <lineage>
        <taxon>Eukaryota</taxon>
        <taxon>Viridiplantae</taxon>
        <taxon>Streptophyta</taxon>
        <taxon>Embryophyta</taxon>
        <taxon>Tracheophyta</taxon>
        <taxon>Spermatophyta</taxon>
        <taxon>Magnoliopsida</taxon>
        <taxon>Liliopsida</taxon>
        <taxon>Poales</taxon>
        <taxon>Poaceae</taxon>
        <taxon>PACMAD clade</taxon>
        <taxon>Panicoideae</taxon>
        <taxon>Panicodae</taxon>
        <taxon>Paniceae</taxon>
        <taxon>Panicinae</taxon>
        <taxon>Panicum</taxon>
        <taxon>Panicum sect. Panicum</taxon>
    </lineage>
</organism>
<comment type="caution">
    <text evidence="2">The sequence shown here is derived from an EMBL/GenBank/DDBJ whole genome shotgun (WGS) entry which is preliminary data.</text>
</comment>
<evidence type="ECO:0000313" key="3">
    <source>
        <dbReference type="Proteomes" id="UP000275267"/>
    </source>
</evidence>
<proteinExistence type="predicted"/>
<feature type="signal peptide" evidence="1">
    <location>
        <begin position="1"/>
        <end position="20"/>
    </location>
</feature>
<evidence type="ECO:0000313" key="2">
    <source>
        <dbReference type="EMBL" id="RLN09469.1"/>
    </source>
</evidence>
<sequence>MLTLWRRTSLFPLLFTGAAIQDLRCHAPASTELQTEEKKALEEGAEALKAAALHFHPRSPGDGRAGMVLLQ</sequence>
<keyword evidence="3" id="KW-1185">Reference proteome</keyword>
<protein>
    <submittedName>
        <fullName evidence="2">Uncharacterized protein</fullName>
    </submittedName>
</protein>
<feature type="chain" id="PRO_5018096267" evidence="1">
    <location>
        <begin position="21"/>
        <end position="71"/>
    </location>
</feature>
<evidence type="ECO:0000256" key="1">
    <source>
        <dbReference type="SAM" id="SignalP"/>
    </source>
</evidence>
<reference evidence="3" key="1">
    <citation type="journal article" date="2019" name="Nat. Commun.">
        <title>The genome of broomcorn millet.</title>
        <authorList>
            <person name="Zou C."/>
            <person name="Miki D."/>
            <person name="Li D."/>
            <person name="Tang Q."/>
            <person name="Xiao L."/>
            <person name="Rajput S."/>
            <person name="Deng P."/>
            <person name="Jia W."/>
            <person name="Huang R."/>
            <person name="Zhang M."/>
            <person name="Sun Y."/>
            <person name="Hu J."/>
            <person name="Fu X."/>
            <person name="Schnable P.S."/>
            <person name="Li F."/>
            <person name="Zhang H."/>
            <person name="Feng B."/>
            <person name="Zhu X."/>
            <person name="Liu R."/>
            <person name="Schnable J.C."/>
            <person name="Zhu J.-K."/>
            <person name="Zhang H."/>
        </authorList>
    </citation>
    <scope>NUCLEOTIDE SEQUENCE [LARGE SCALE GENOMIC DNA]</scope>
</reference>
<dbReference type="AlphaFoldDB" id="A0A3L6RUL3"/>
<gene>
    <name evidence="2" type="ORF">C2845_PM11G06110</name>
</gene>
<accession>A0A3L6RUL3</accession>
<dbReference type="EMBL" id="PQIB02000007">
    <property type="protein sequence ID" value="RLN09469.1"/>
    <property type="molecule type" value="Genomic_DNA"/>
</dbReference>
<keyword evidence="1" id="KW-0732">Signal</keyword>
<name>A0A3L6RUL3_PANMI</name>
<dbReference type="Proteomes" id="UP000275267">
    <property type="component" value="Unassembled WGS sequence"/>
</dbReference>